<evidence type="ECO:0000313" key="2">
    <source>
        <dbReference type="EMBL" id="SHF75751.1"/>
    </source>
</evidence>
<dbReference type="Proteomes" id="UP000184147">
    <property type="component" value="Unassembled WGS sequence"/>
</dbReference>
<sequence length="149" mass="17171">MYKLRYCIGLFIVFITCGSAQAVREIETEAGKLFITTTNEYPIFGTYHFKEAEPIVELQRGGTGQYQLHDSPKRPIEWGLECSETGTLKSVKGFDNLKYYLYYRFTDTEADGSTPVWTRVEMTVHLNAGKIFINGERMKLFTAKEEKKK</sequence>
<feature type="chain" id="PRO_5012725400" evidence="1">
    <location>
        <begin position="23"/>
        <end position="149"/>
    </location>
</feature>
<evidence type="ECO:0000256" key="1">
    <source>
        <dbReference type="SAM" id="SignalP"/>
    </source>
</evidence>
<gene>
    <name evidence="2" type="ORF">SAMN05444377_11819</name>
</gene>
<organism evidence="2 3">
    <name type="scientific">Flavobacterium fontis</name>
    <dbReference type="NCBI Taxonomy" id="1124188"/>
    <lineage>
        <taxon>Bacteria</taxon>
        <taxon>Pseudomonadati</taxon>
        <taxon>Bacteroidota</taxon>
        <taxon>Flavobacteriia</taxon>
        <taxon>Flavobacteriales</taxon>
        <taxon>Flavobacteriaceae</taxon>
        <taxon>Flavobacterium</taxon>
    </lineage>
</organism>
<keyword evidence="1" id="KW-0732">Signal</keyword>
<proteinExistence type="predicted"/>
<reference evidence="2 3" key="1">
    <citation type="submission" date="2016-11" db="EMBL/GenBank/DDBJ databases">
        <authorList>
            <person name="Jaros S."/>
            <person name="Januszkiewicz K."/>
            <person name="Wedrychowicz H."/>
        </authorList>
    </citation>
    <scope>NUCLEOTIDE SEQUENCE [LARGE SCALE GENOMIC DNA]</scope>
    <source>
        <strain evidence="2 3">DSM 25660</strain>
    </source>
</reference>
<keyword evidence="3" id="KW-1185">Reference proteome</keyword>
<accession>A0A1M5E9M4</accession>
<name>A0A1M5E9M4_9FLAO</name>
<dbReference type="EMBL" id="FQVQ01000018">
    <property type="protein sequence ID" value="SHF75751.1"/>
    <property type="molecule type" value="Genomic_DNA"/>
</dbReference>
<dbReference type="OrthoDB" id="795889at2"/>
<dbReference type="RefSeq" id="WP_143161812.1">
    <property type="nucleotide sequence ID" value="NZ_FQVQ01000018.1"/>
</dbReference>
<dbReference type="AlphaFoldDB" id="A0A1M5E9M4"/>
<evidence type="ECO:0000313" key="3">
    <source>
        <dbReference type="Proteomes" id="UP000184147"/>
    </source>
</evidence>
<protein>
    <submittedName>
        <fullName evidence="2">Uncharacterized protein</fullName>
    </submittedName>
</protein>
<feature type="signal peptide" evidence="1">
    <location>
        <begin position="1"/>
        <end position="22"/>
    </location>
</feature>